<keyword evidence="1" id="KW-0812">Transmembrane</keyword>
<dbReference type="Proteomes" id="UP000245207">
    <property type="component" value="Unassembled WGS sequence"/>
</dbReference>
<gene>
    <name evidence="3" type="ORF">CTI12_AA329020</name>
</gene>
<feature type="transmembrane region" description="Helical" evidence="1">
    <location>
        <begin position="628"/>
        <end position="649"/>
    </location>
</feature>
<feature type="transmembrane region" description="Helical" evidence="1">
    <location>
        <begin position="518"/>
        <end position="540"/>
    </location>
</feature>
<name>A0A2U1MZZ1_ARTAN</name>
<dbReference type="InterPro" id="IPR026961">
    <property type="entry name" value="PGG_dom"/>
</dbReference>
<dbReference type="SUPFAM" id="SSF48403">
    <property type="entry name" value="Ankyrin repeat"/>
    <property type="match status" value="2"/>
</dbReference>
<organism evidence="3 4">
    <name type="scientific">Artemisia annua</name>
    <name type="common">Sweet wormwood</name>
    <dbReference type="NCBI Taxonomy" id="35608"/>
    <lineage>
        <taxon>Eukaryota</taxon>
        <taxon>Viridiplantae</taxon>
        <taxon>Streptophyta</taxon>
        <taxon>Embryophyta</taxon>
        <taxon>Tracheophyta</taxon>
        <taxon>Spermatophyta</taxon>
        <taxon>Magnoliopsida</taxon>
        <taxon>eudicotyledons</taxon>
        <taxon>Gunneridae</taxon>
        <taxon>Pentapetalae</taxon>
        <taxon>asterids</taxon>
        <taxon>campanulids</taxon>
        <taxon>Asterales</taxon>
        <taxon>Asteraceae</taxon>
        <taxon>Asteroideae</taxon>
        <taxon>Anthemideae</taxon>
        <taxon>Artemisiinae</taxon>
        <taxon>Artemisia</taxon>
    </lineage>
</organism>
<dbReference type="InterPro" id="IPR036770">
    <property type="entry name" value="Ankyrin_rpt-contain_sf"/>
</dbReference>
<proteinExistence type="predicted"/>
<dbReference type="PANTHER" id="PTHR24177:SF467">
    <property type="entry name" value="PGG DOMAIN, RETROTRANSPOSON COPIA-LIKE PROTEIN"/>
    <property type="match status" value="1"/>
</dbReference>
<comment type="caution">
    <text evidence="3">The sequence shown here is derived from an EMBL/GenBank/DDBJ whole genome shotgun (WGS) entry which is preliminary data.</text>
</comment>
<keyword evidence="1" id="KW-0472">Membrane</keyword>
<sequence length="685" mass="77386">MGGFIDGTFRDPSKISRSIRQKDKDIVKVYSEGWTLLDQRVMTLIKSSLSVILRDIVKDLKSSTEVWHALELLFTTDHENYTELYAAIISGDLQATTHELDKHGHDVELTEDGPTPLHVIIVTRKQNYEYFEKVLNHVVGKIRAEAGASTSTSTNPILVNLVNRDGRNVLHCAALVGNLHAAERLVDKDPYLLFKEDNDECLPIHVAIFTPHKDTFRYLLIESKKRSNILANVDITESFGLINPFEGKHGVRLLNAAIEAGYMEVAYQLIKMKPDIAAENDGNSFRTPLHRIVENYDKYCSLPLRWRIFDQGFLMFLLNWIVYPFNVLRYGPDRNSLREDEVAHNKALLVVRTICNRLRLQSTILEKRLHYQSAACVAACKDQHEALKEIAEHFPEVMLMEGDGYNLMELAVKYRSEKVFNFLAYETKVDTYFFKVKPKFGNSLLHYAGELTPIEKLEKDSGAALQMRKEVKWFKKVEKFALPGCDNEKNNMGETPMVVFRKEHEDLKKRGEEWMKTVANSYIIVAALIITITFAALITVPGGSQQDTGDSPVGSPAGSPVASPFVNQSSIGLPVYIKNNLFMVFVFSNVTSFCGATSALVMFLSILTSRYTEEDFINKLPWKLTIGLLALIVSLVGMLVAFGATLLLMLGHKDIFILVGIAFGIGLPVVTFIGFQVRMLWKIFR</sequence>
<dbReference type="InterPro" id="IPR002110">
    <property type="entry name" value="Ankyrin_rpt"/>
</dbReference>
<evidence type="ECO:0000256" key="1">
    <source>
        <dbReference type="SAM" id="Phobius"/>
    </source>
</evidence>
<keyword evidence="1" id="KW-1133">Transmembrane helix</keyword>
<evidence type="ECO:0000313" key="4">
    <source>
        <dbReference type="Proteomes" id="UP000245207"/>
    </source>
</evidence>
<dbReference type="EMBL" id="PKPP01003967">
    <property type="protein sequence ID" value="PWA66764.1"/>
    <property type="molecule type" value="Genomic_DNA"/>
</dbReference>
<feature type="domain" description="PGG" evidence="2">
    <location>
        <begin position="512"/>
        <end position="647"/>
    </location>
</feature>
<feature type="transmembrane region" description="Helical" evidence="1">
    <location>
        <begin position="308"/>
        <end position="328"/>
    </location>
</feature>
<dbReference type="PANTHER" id="PTHR24177">
    <property type="entry name" value="CASKIN"/>
    <property type="match status" value="1"/>
</dbReference>
<evidence type="ECO:0000313" key="3">
    <source>
        <dbReference type="EMBL" id="PWA66764.1"/>
    </source>
</evidence>
<accession>A0A2U1MZZ1</accession>
<protein>
    <submittedName>
        <fullName evidence="3">Ankyrin repeat family protein</fullName>
    </submittedName>
</protein>
<dbReference type="Gene3D" id="1.25.40.20">
    <property type="entry name" value="Ankyrin repeat-containing domain"/>
    <property type="match status" value="2"/>
</dbReference>
<keyword evidence="4" id="KW-1185">Reference proteome</keyword>
<dbReference type="STRING" id="35608.A0A2U1MZZ1"/>
<evidence type="ECO:0000259" key="2">
    <source>
        <dbReference type="Pfam" id="PF13962"/>
    </source>
</evidence>
<dbReference type="AlphaFoldDB" id="A0A2U1MZZ1"/>
<dbReference type="Pfam" id="PF13962">
    <property type="entry name" value="PGG"/>
    <property type="match status" value="1"/>
</dbReference>
<feature type="transmembrane region" description="Helical" evidence="1">
    <location>
        <begin position="655"/>
        <end position="675"/>
    </location>
</feature>
<dbReference type="GO" id="GO:0016020">
    <property type="term" value="C:membrane"/>
    <property type="evidence" value="ECO:0007669"/>
    <property type="project" value="TreeGrafter"/>
</dbReference>
<dbReference type="SMART" id="SM00248">
    <property type="entry name" value="ANK"/>
    <property type="match status" value="7"/>
</dbReference>
<feature type="transmembrane region" description="Helical" evidence="1">
    <location>
        <begin position="581"/>
        <end position="607"/>
    </location>
</feature>
<reference evidence="3 4" key="1">
    <citation type="journal article" date="2018" name="Mol. Plant">
        <title>The genome of Artemisia annua provides insight into the evolution of Asteraceae family and artemisinin biosynthesis.</title>
        <authorList>
            <person name="Shen Q."/>
            <person name="Zhang L."/>
            <person name="Liao Z."/>
            <person name="Wang S."/>
            <person name="Yan T."/>
            <person name="Shi P."/>
            <person name="Liu M."/>
            <person name="Fu X."/>
            <person name="Pan Q."/>
            <person name="Wang Y."/>
            <person name="Lv Z."/>
            <person name="Lu X."/>
            <person name="Zhang F."/>
            <person name="Jiang W."/>
            <person name="Ma Y."/>
            <person name="Chen M."/>
            <person name="Hao X."/>
            <person name="Li L."/>
            <person name="Tang Y."/>
            <person name="Lv G."/>
            <person name="Zhou Y."/>
            <person name="Sun X."/>
            <person name="Brodelius P.E."/>
            <person name="Rose J.K.C."/>
            <person name="Tang K."/>
        </authorList>
    </citation>
    <scope>NUCLEOTIDE SEQUENCE [LARGE SCALE GENOMIC DNA]</scope>
    <source>
        <strain evidence="4">cv. Huhao1</strain>
        <tissue evidence="3">Leaf</tissue>
    </source>
</reference>
<dbReference type="Pfam" id="PF12796">
    <property type="entry name" value="Ank_2"/>
    <property type="match status" value="1"/>
</dbReference>